<organism evidence="2 3">
    <name type="scientific">Luteolibacter ambystomatis</name>
    <dbReference type="NCBI Taxonomy" id="2824561"/>
    <lineage>
        <taxon>Bacteria</taxon>
        <taxon>Pseudomonadati</taxon>
        <taxon>Verrucomicrobiota</taxon>
        <taxon>Verrucomicrobiia</taxon>
        <taxon>Verrucomicrobiales</taxon>
        <taxon>Verrucomicrobiaceae</taxon>
        <taxon>Luteolibacter</taxon>
    </lineage>
</organism>
<protein>
    <submittedName>
        <fullName evidence="2">YcxB family protein</fullName>
    </submittedName>
</protein>
<keyword evidence="3" id="KW-1185">Reference proteome</keyword>
<reference evidence="2" key="1">
    <citation type="submission" date="2021-04" db="EMBL/GenBank/DDBJ databases">
        <title>Luteolibacter sp. 32A isolated from the skin of an Anderson's salamander (Ambystoma andersonii).</title>
        <authorList>
            <person name="Spergser J."/>
            <person name="Busse H.-J."/>
        </authorList>
    </citation>
    <scope>NUCLEOTIDE SEQUENCE</scope>
    <source>
        <strain evidence="2">32A</strain>
    </source>
</reference>
<gene>
    <name evidence="2" type="ORF">KBB96_01310</name>
</gene>
<evidence type="ECO:0000313" key="2">
    <source>
        <dbReference type="EMBL" id="QUE51545.1"/>
    </source>
</evidence>
<dbReference type="InterPro" id="IPR025588">
    <property type="entry name" value="YcxB-like_C"/>
</dbReference>
<dbReference type="Pfam" id="PF14317">
    <property type="entry name" value="YcxB"/>
    <property type="match status" value="1"/>
</dbReference>
<dbReference type="Proteomes" id="UP000676169">
    <property type="component" value="Chromosome"/>
</dbReference>
<sequence>MLKAARSGGCPHWCFDPQGVQLLSGPNEFFYEWSTLDRVVSDDDLVVMISNRYALECIPTRFFKGTEDVARLLEFARDAGLPVLDYRKPRSAAP</sequence>
<feature type="domain" description="YcxB-like C-terminal" evidence="1">
    <location>
        <begin position="15"/>
        <end position="75"/>
    </location>
</feature>
<evidence type="ECO:0000259" key="1">
    <source>
        <dbReference type="Pfam" id="PF14317"/>
    </source>
</evidence>
<evidence type="ECO:0000313" key="3">
    <source>
        <dbReference type="Proteomes" id="UP000676169"/>
    </source>
</evidence>
<name>A0A975GA19_9BACT</name>
<accession>A0A975GA19</accession>
<proteinExistence type="predicted"/>
<dbReference type="EMBL" id="CP073100">
    <property type="protein sequence ID" value="QUE51545.1"/>
    <property type="molecule type" value="Genomic_DNA"/>
</dbReference>
<dbReference type="AlphaFoldDB" id="A0A975GA19"/>
<dbReference type="RefSeq" id="WP_211631684.1">
    <property type="nucleotide sequence ID" value="NZ_CP073100.1"/>
</dbReference>
<dbReference type="KEGG" id="lamb:KBB96_01310"/>